<feature type="transmembrane region" description="Helical" evidence="3">
    <location>
        <begin position="32"/>
        <end position="55"/>
    </location>
</feature>
<dbReference type="SUPFAM" id="SSF55073">
    <property type="entry name" value="Nucleotide cyclase"/>
    <property type="match status" value="1"/>
</dbReference>
<dbReference type="InterPro" id="IPR029787">
    <property type="entry name" value="Nucleotide_cyclase"/>
</dbReference>
<dbReference type="Gene3D" id="3.30.70.270">
    <property type="match status" value="1"/>
</dbReference>
<feature type="transmembrane region" description="Helical" evidence="3">
    <location>
        <begin position="147"/>
        <end position="173"/>
    </location>
</feature>
<feature type="transmembrane region" description="Helical" evidence="3">
    <location>
        <begin position="6"/>
        <end position="25"/>
    </location>
</feature>
<dbReference type="EMBL" id="CP066786">
    <property type="protein sequence ID" value="QQM29267.1"/>
    <property type="molecule type" value="Genomic_DNA"/>
</dbReference>
<evidence type="ECO:0000256" key="2">
    <source>
        <dbReference type="ARBA" id="ARBA00034247"/>
    </source>
</evidence>
<keyword evidence="3" id="KW-1133">Transmembrane helix</keyword>
<feature type="transmembrane region" description="Helical" evidence="3">
    <location>
        <begin position="113"/>
        <end position="135"/>
    </location>
</feature>
<keyword evidence="3" id="KW-0472">Membrane</keyword>
<dbReference type="PROSITE" id="PS50887">
    <property type="entry name" value="GGDEF"/>
    <property type="match status" value="1"/>
</dbReference>
<dbReference type="Proteomes" id="UP000596083">
    <property type="component" value="Chromosome"/>
</dbReference>
<dbReference type="PANTHER" id="PTHR45138:SF9">
    <property type="entry name" value="DIGUANYLATE CYCLASE DGCM-RELATED"/>
    <property type="match status" value="1"/>
</dbReference>
<evidence type="ECO:0000259" key="4">
    <source>
        <dbReference type="PROSITE" id="PS50887"/>
    </source>
</evidence>
<dbReference type="RefSeq" id="WP_200334075.1">
    <property type="nucleotide sequence ID" value="NZ_CP066786.1"/>
</dbReference>
<evidence type="ECO:0000256" key="3">
    <source>
        <dbReference type="SAM" id="Phobius"/>
    </source>
</evidence>
<sequence>MTIMQLLMLLGGLLILAGSFIVAWLTGVRRSYLLLLSASFLVLALAFLVTFLFGLYRLTPLLSVANGLFIVAQVLFAEGLLQRRGKTFGVAFNVTAFLVLFGLYSFFQIYGTAFQRTIVINVGLAVVMGLAMLRFWIRRDDTLHDKLIFWTIIALGVMHCLRTAVMLFTGIIADPSSILWQATQIYILMIAMILTIEILASHFVESLDRLNTLRDRDRLTGVLNREGFERAVSGLCGEGSSTPVALTLLDLDNFKLTNDTLGHPVGDAVLMAFGQILLSETRATDVVGRIGGDEFAILSLGLDRQGACAMAERIRIHLAHRRFPEVSDGLEATCSIGVAIARSERGYETLYRMSDNALYGAKRLGRNRVVADGAPSAAAPGEVSRAGA</sequence>
<dbReference type="KEGG" id="mlut:JET14_13115"/>
<gene>
    <name evidence="5" type="ORF">JET14_13115</name>
</gene>
<reference evidence="5 6" key="1">
    <citation type="submission" date="2020-12" db="EMBL/GenBank/DDBJ databases">
        <authorList>
            <person name="Zheng R.K."/>
            <person name="Sun C.M."/>
        </authorList>
    </citation>
    <scope>NUCLEOTIDE SEQUENCE [LARGE SCALE GENOMIC DNA]</scope>
    <source>
        <strain evidence="5 6">ZRK001</strain>
    </source>
</reference>
<protein>
    <recommendedName>
        <fullName evidence="1">diguanylate cyclase</fullName>
        <ecNumber evidence="1">2.7.7.65</ecNumber>
    </recommendedName>
</protein>
<feature type="transmembrane region" description="Helical" evidence="3">
    <location>
        <begin position="61"/>
        <end position="81"/>
    </location>
</feature>
<evidence type="ECO:0000256" key="1">
    <source>
        <dbReference type="ARBA" id="ARBA00012528"/>
    </source>
</evidence>
<dbReference type="GO" id="GO:0005886">
    <property type="term" value="C:plasma membrane"/>
    <property type="evidence" value="ECO:0007669"/>
    <property type="project" value="TreeGrafter"/>
</dbReference>
<comment type="catalytic activity">
    <reaction evidence="2">
        <text>2 GTP = 3',3'-c-di-GMP + 2 diphosphate</text>
        <dbReference type="Rhea" id="RHEA:24898"/>
        <dbReference type="ChEBI" id="CHEBI:33019"/>
        <dbReference type="ChEBI" id="CHEBI:37565"/>
        <dbReference type="ChEBI" id="CHEBI:58805"/>
        <dbReference type="EC" id="2.7.7.65"/>
    </reaction>
</comment>
<dbReference type="AlphaFoldDB" id="A0A7T7KK33"/>
<dbReference type="GO" id="GO:0043709">
    <property type="term" value="P:cell adhesion involved in single-species biofilm formation"/>
    <property type="evidence" value="ECO:0007669"/>
    <property type="project" value="TreeGrafter"/>
</dbReference>
<dbReference type="Pfam" id="PF00990">
    <property type="entry name" value="GGDEF"/>
    <property type="match status" value="1"/>
</dbReference>
<organism evidence="5 6">
    <name type="scientific">Martelella lutilitoris</name>
    <dbReference type="NCBI Taxonomy" id="2583532"/>
    <lineage>
        <taxon>Bacteria</taxon>
        <taxon>Pseudomonadati</taxon>
        <taxon>Pseudomonadota</taxon>
        <taxon>Alphaproteobacteria</taxon>
        <taxon>Hyphomicrobiales</taxon>
        <taxon>Aurantimonadaceae</taxon>
        <taxon>Martelella</taxon>
    </lineage>
</organism>
<feature type="transmembrane region" description="Helical" evidence="3">
    <location>
        <begin position="88"/>
        <end position="107"/>
    </location>
</feature>
<feature type="domain" description="GGDEF" evidence="4">
    <location>
        <begin position="242"/>
        <end position="374"/>
    </location>
</feature>
<dbReference type="SMART" id="SM00267">
    <property type="entry name" value="GGDEF"/>
    <property type="match status" value="1"/>
</dbReference>
<dbReference type="PANTHER" id="PTHR45138">
    <property type="entry name" value="REGULATORY COMPONENTS OF SENSORY TRANSDUCTION SYSTEM"/>
    <property type="match status" value="1"/>
</dbReference>
<dbReference type="InterPro" id="IPR000160">
    <property type="entry name" value="GGDEF_dom"/>
</dbReference>
<dbReference type="EC" id="2.7.7.65" evidence="1"/>
<name>A0A7T7KK33_9HYPH</name>
<accession>A0A7T7KK33</accession>
<feature type="transmembrane region" description="Helical" evidence="3">
    <location>
        <begin position="185"/>
        <end position="204"/>
    </location>
</feature>
<evidence type="ECO:0000313" key="6">
    <source>
        <dbReference type="Proteomes" id="UP000596083"/>
    </source>
</evidence>
<proteinExistence type="predicted"/>
<dbReference type="GO" id="GO:1902201">
    <property type="term" value="P:negative regulation of bacterial-type flagellum-dependent cell motility"/>
    <property type="evidence" value="ECO:0007669"/>
    <property type="project" value="TreeGrafter"/>
</dbReference>
<dbReference type="NCBIfam" id="TIGR00254">
    <property type="entry name" value="GGDEF"/>
    <property type="match status" value="1"/>
</dbReference>
<dbReference type="InterPro" id="IPR050469">
    <property type="entry name" value="Diguanylate_Cyclase"/>
</dbReference>
<dbReference type="InterPro" id="IPR043128">
    <property type="entry name" value="Rev_trsase/Diguanyl_cyclase"/>
</dbReference>
<keyword evidence="3" id="KW-0812">Transmembrane</keyword>
<dbReference type="GO" id="GO:0052621">
    <property type="term" value="F:diguanylate cyclase activity"/>
    <property type="evidence" value="ECO:0007669"/>
    <property type="project" value="UniProtKB-EC"/>
</dbReference>
<dbReference type="CDD" id="cd01949">
    <property type="entry name" value="GGDEF"/>
    <property type="match status" value="1"/>
</dbReference>
<evidence type="ECO:0000313" key="5">
    <source>
        <dbReference type="EMBL" id="QQM29267.1"/>
    </source>
</evidence>